<gene>
    <name evidence="6" type="ORF">Poli38472_014615</name>
</gene>
<feature type="repeat" description="ANK" evidence="3">
    <location>
        <begin position="104"/>
        <end position="136"/>
    </location>
</feature>
<dbReference type="InterPro" id="IPR001245">
    <property type="entry name" value="Ser-Thr/Tyr_kinase_cat_dom"/>
</dbReference>
<evidence type="ECO:0000256" key="2">
    <source>
        <dbReference type="ARBA" id="ARBA00023043"/>
    </source>
</evidence>
<dbReference type="OrthoDB" id="127766at2759"/>
<feature type="repeat" description="ANK" evidence="3">
    <location>
        <begin position="451"/>
        <end position="483"/>
    </location>
</feature>
<dbReference type="GO" id="GO:0005524">
    <property type="term" value="F:ATP binding"/>
    <property type="evidence" value="ECO:0007669"/>
    <property type="project" value="InterPro"/>
</dbReference>
<dbReference type="InterPro" id="IPR036770">
    <property type="entry name" value="Ankyrin_rpt-contain_sf"/>
</dbReference>
<accession>A0A8K1CNB4</accession>
<feature type="compositionally biased region" description="Basic and acidic residues" evidence="4">
    <location>
        <begin position="1260"/>
        <end position="1270"/>
    </location>
</feature>
<feature type="repeat" description="ANK" evidence="3">
    <location>
        <begin position="312"/>
        <end position="344"/>
    </location>
</feature>
<dbReference type="SMART" id="SM00248">
    <property type="entry name" value="ANK"/>
    <property type="match status" value="14"/>
</dbReference>
<evidence type="ECO:0000313" key="7">
    <source>
        <dbReference type="Proteomes" id="UP000794436"/>
    </source>
</evidence>
<dbReference type="PANTHER" id="PTHR24166:SF48">
    <property type="entry name" value="PROTEIN VAPYRIN"/>
    <property type="match status" value="1"/>
</dbReference>
<dbReference type="InterPro" id="IPR000719">
    <property type="entry name" value="Prot_kinase_dom"/>
</dbReference>
<feature type="domain" description="Protein kinase" evidence="5">
    <location>
        <begin position="995"/>
        <end position="1241"/>
    </location>
</feature>
<dbReference type="Pfam" id="PF07714">
    <property type="entry name" value="PK_Tyr_Ser-Thr"/>
    <property type="match status" value="2"/>
</dbReference>
<dbReference type="Gene3D" id="1.10.510.10">
    <property type="entry name" value="Transferase(Phosphotransferase) domain 1"/>
    <property type="match status" value="2"/>
</dbReference>
<dbReference type="SMART" id="SM00220">
    <property type="entry name" value="S_TKc"/>
    <property type="match status" value="1"/>
</dbReference>
<feature type="region of interest" description="Disordered" evidence="4">
    <location>
        <begin position="1251"/>
        <end position="1291"/>
    </location>
</feature>
<dbReference type="SUPFAM" id="SSF56112">
    <property type="entry name" value="Protein kinase-like (PK-like)"/>
    <property type="match status" value="2"/>
</dbReference>
<feature type="domain" description="Protein kinase" evidence="5">
    <location>
        <begin position="420"/>
        <end position="775"/>
    </location>
</feature>
<dbReference type="PROSITE" id="PS50297">
    <property type="entry name" value="ANK_REP_REGION"/>
    <property type="match status" value="10"/>
</dbReference>
<dbReference type="Proteomes" id="UP000794436">
    <property type="component" value="Unassembled WGS sequence"/>
</dbReference>
<protein>
    <recommendedName>
        <fullName evidence="5">Protein kinase domain-containing protein</fullName>
    </recommendedName>
</protein>
<name>A0A8K1CNB4_PYTOL</name>
<dbReference type="PROSITE" id="PS00108">
    <property type="entry name" value="PROTEIN_KINASE_ST"/>
    <property type="match status" value="1"/>
</dbReference>
<feature type="repeat" description="ANK" evidence="3">
    <location>
        <begin position="345"/>
        <end position="377"/>
    </location>
</feature>
<dbReference type="Pfam" id="PF13637">
    <property type="entry name" value="Ank_4"/>
    <property type="match status" value="1"/>
</dbReference>
<dbReference type="SUPFAM" id="SSF48403">
    <property type="entry name" value="Ankyrin repeat"/>
    <property type="match status" value="2"/>
</dbReference>
<comment type="caution">
    <text evidence="6">The sequence shown here is derived from an EMBL/GenBank/DDBJ whole genome shotgun (WGS) entry which is preliminary data.</text>
</comment>
<evidence type="ECO:0000256" key="3">
    <source>
        <dbReference type="PROSITE-ProRule" id="PRU00023"/>
    </source>
</evidence>
<dbReference type="Gene3D" id="1.25.40.20">
    <property type="entry name" value="Ankyrin repeat-containing domain"/>
    <property type="match status" value="4"/>
</dbReference>
<feature type="repeat" description="ANK" evidence="3">
    <location>
        <begin position="38"/>
        <end position="70"/>
    </location>
</feature>
<keyword evidence="2 3" id="KW-0040">ANK repeat</keyword>
<dbReference type="InterPro" id="IPR008271">
    <property type="entry name" value="Ser/Thr_kinase_AS"/>
</dbReference>
<reference evidence="6" key="1">
    <citation type="submission" date="2019-03" db="EMBL/GenBank/DDBJ databases">
        <title>Long read genome sequence of the mycoparasitic Pythium oligandrum ATCC 38472 isolated from sugarbeet rhizosphere.</title>
        <authorList>
            <person name="Gaulin E."/>
        </authorList>
    </citation>
    <scope>NUCLEOTIDE SEQUENCE</scope>
    <source>
        <strain evidence="6">ATCC 38472_TT</strain>
    </source>
</reference>
<dbReference type="PROSITE" id="PS50088">
    <property type="entry name" value="ANK_REPEAT"/>
    <property type="match status" value="10"/>
</dbReference>
<dbReference type="EMBL" id="SPLM01000008">
    <property type="protein sequence ID" value="TMW66639.1"/>
    <property type="molecule type" value="Genomic_DNA"/>
</dbReference>
<feature type="repeat" description="ANK" evidence="3">
    <location>
        <begin position="246"/>
        <end position="278"/>
    </location>
</feature>
<evidence type="ECO:0000313" key="6">
    <source>
        <dbReference type="EMBL" id="TMW66639.1"/>
    </source>
</evidence>
<evidence type="ECO:0000256" key="1">
    <source>
        <dbReference type="ARBA" id="ARBA00022737"/>
    </source>
</evidence>
<evidence type="ECO:0000259" key="5">
    <source>
        <dbReference type="PROSITE" id="PS50011"/>
    </source>
</evidence>
<dbReference type="Pfam" id="PF00023">
    <property type="entry name" value="Ank"/>
    <property type="match status" value="1"/>
</dbReference>
<proteinExistence type="predicted"/>
<feature type="repeat" description="ANK" evidence="3">
    <location>
        <begin position="279"/>
        <end position="311"/>
    </location>
</feature>
<dbReference type="InterPro" id="IPR002110">
    <property type="entry name" value="Ankyrin_rpt"/>
</dbReference>
<feature type="repeat" description="ANK" evidence="3">
    <location>
        <begin position="70"/>
        <end position="102"/>
    </location>
</feature>
<feature type="repeat" description="ANK" evidence="3">
    <location>
        <begin position="213"/>
        <end position="245"/>
    </location>
</feature>
<keyword evidence="1" id="KW-0677">Repeat</keyword>
<keyword evidence="7" id="KW-1185">Reference proteome</keyword>
<evidence type="ECO:0000256" key="4">
    <source>
        <dbReference type="SAM" id="MobiDB-lite"/>
    </source>
</evidence>
<dbReference type="PANTHER" id="PTHR24166">
    <property type="entry name" value="ROLLING PEBBLES, ISOFORM B"/>
    <property type="match status" value="1"/>
</dbReference>
<dbReference type="InterPro" id="IPR050889">
    <property type="entry name" value="Dendritic_Spine_Reg/Scaffold"/>
</dbReference>
<organism evidence="6 7">
    <name type="scientific">Pythium oligandrum</name>
    <name type="common">Mycoparasitic fungus</name>
    <dbReference type="NCBI Taxonomy" id="41045"/>
    <lineage>
        <taxon>Eukaryota</taxon>
        <taxon>Sar</taxon>
        <taxon>Stramenopiles</taxon>
        <taxon>Oomycota</taxon>
        <taxon>Peronosporomycetes</taxon>
        <taxon>Pythiales</taxon>
        <taxon>Pythiaceae</taxon>
        <taxon>Pythium</taxon>
    </lineage>
</organism>
<dbReference type="Pfam" id="PF12796">
    <property type="entry name" value="Ank_2"/>
    <property type="match status" value="4"/>
</dbReference>
<dbReference type="InterPro" id="IPR011009">
    <property type="entry name" value="Kinase-like_dom_sf"/>
</dbReference>
<feature type="repeat" description="ANK" evidence="3">
    <location>
        <begin position="137"/>
        <end position="169"/>
    </location>
</feature>
<dbReference type="GO" id="GO:0004672">
    <property type="term" value="F:protein kinase activity"/>
    <property type="evidence" value="ECO:0007669"/>
    <property type="project" value="InterPro"/>
</dbReference>
<sequence>MATLLQDFFVAAKSGNIKFVVSLVRSGLISDLNCRNFDGWTAMMVAARQGHEDIVAFLLACGADTEAHKEGPTALYLAATRGYVSIIKRLVDAGATVDTTVTEKQVTPLLAATMFRHADVVELLLDRGAVLDRQNSDLQTALHWAVDETNVAMIQVLVRRGASVVVRDTYRNTPLMVAIKHNDIVALTAILDTLKLHGEDSAIAAVLKTPTFDGMTPLMAAANEGYHEILGQLLKYGAVLEDMDDTGTTALGRAAAMGESKCAQWLVNAGANVDHADFTGSTPLQVAAYKGFDAIVELLLVAKARLDVQDLGGFTPLHSAVSGGHFTTTKLLVERGAALEARSVKGYTPLLQAAEHGNLQIVQYLASCEASIDVESHHGLTPLSAACGTDGGELTCFLLLVAAKRGTVRTLNAQDRSGLTALHKAAGKGDLGAVQMLAGFSVNLLHVTDEYGRTPLHIALLDCQEEVARFLVDRGGVPINEDDTLWPIAAIEQLHGLSVMPYSDVQRSVAHIKWFIGPTSVRFAHGHPTYSRDAFMCRGTWFGSPVTVLRPLLNRNWSPLEAQHFRIRFALEVTKWFSLNHPFLLKLYGACHLPGQMLLVTERLIGARTLPEYVRCHPRKKWTVLHQVALAVQYLHERGLGHNRLRGDNIHVTEDGIVKLAGFGRLSSFLADGAGTEDIRWRSAHLLHSRTYELEDDIYSLGMCIVEAVTGEPPYSDYDSNSHNQDLATWIMRGMYPTRSPKFSDHEWDLVTRMAAPINIHRPSITDVVKELEGLASAEDCEPQATTTQCEDITALMAEARSMVNGEIGDSLGAVTLDHLALKRLDDLRSSISLSAVDAPVATEERFRICLAQLVNYLKRYQTSVDVDVNTRQFVERRQGDAIFSIHNGIDRLIRELSIGLEAAPIHEWRRIWHDDHMARLGRIEKSLTGSNLANLEASPDRVDELTCLYFELTHHRLNYPSAQPQLFHAACRRIKQLPNIRVADWFLPHYEIDFDENSNFGRGGFGSVHRGKWMSSRVVVKRVFSEDPVAFEREVEIWYQLYHPHVIQLFGACHLAGKQFFVCEVAEKGQLDQYLRGEGVCRSRVVWQRLYEAGVALQYLHFKGILHRDLKCNNILISSDGKTKLADFGLSSVVDSERDSQAHVGGNVRWTAPEILRGEAASAASDVYGLAMCIVEAVTGKVPWHNKDKDQVKSFVKDGHPLKRPSMFRDAQWELVEQMTRRDASMRLPLDQAVEAMRRFAQEEAAGKYATAEAEAEAEPERGVAEDAKAQSMSAFSKPFRANSASDSRS</sequence>
<dbReference type="PROSITE" id="PS50011">
    <property type="entry name" value="PROTEIN_KINASE_DOM"/>
    <property type="match status" value="2"/>
</dbReference>